<feature type="compositionally biased region" description="Basic and acidic residues" evidence="5">
    <location>
        <begin position="918"/>
        <end position="930"/>
    </location>
</feature>
<evidence type="ECO:0000256" key="4">
    <source>
        <dbReference type="SAM" id="Coils"/>
    </source>
</evidence>
<dbReference type="InterPro" id="IPR012929">
    <property type="entry name" value="Nucleoprot-TPR/MLP1-2_dom"/>
</dbReference>
<dbReference type="Pfam" id="PF25481">
    <property type="entry name" value="Nucleoprot-TPR"/>
    <property type="match status" value="1"/>
</dbReference>
<dbReference type="InterPro" id="IPR057577">
    <property type="entry name" value="Nucleoprot-TPR/MLP1_dom"/>
</dbReference>
<feature type="region of interest" description="Disordered" evidence="5">
    <location>
        <begin position="918"/>
        <end position="937"/>
    </location>
</feature>
<sequence>MPLFISEEEFQRCSGDAGLVAERADTFIRELYSQIETVKAEADAASITLEQTCSLIEQKYVSLSAEHSSLQSQHSELNSSLEQRTSELAQLQSEKQQLVLQSIEKDGEIERLKREASELHKSKRQLMELLEQKDLEVSEKNATIKSYLDKIVNLSENAASKEARVADLESELGRLQATSARALQEKELLERHNTWLNEELTAKVDSLIQLRKAHGELEADMNSKLADVENKFKESSSSLKLHKNRVRELDEKLASTERELLSTKDAAAAAEERFSAEIATVSKLVDLYKESSEEWSKKATDLEGVIKALETHLNQIESDYKDRLEKEESARKEVEKESAGLKEKLQTTTAELETLRKENKLQLLPLSSFTTDSWVNSVNTDEMGEDDRAIVPRIPSGVSGTALAASLLRDGWTLAKMYSKYQEAVDALRHEQLGRKQTQAILERVLYEIEEKAGVIMDEREEHERLVEAYSALNEKLQHSLSEHSTLQTTIQELKASLKRQERDYVVAQKEIGDLQKQVAVLLKECRDVQLRCGSVARYNDDELITGPAVPLNAESNTENIISERLLTFKDINGLVEQNVQLRSLVRNLSDQIEEKEAELKDKYEKELQKHTEEAASKVNAVLLKAEEQATMIESLHSAVAMYKKLYEEEHKLRAHTTHPQEAVPERGSMEIMPLRAISYDSSKEVQEQALERLKNLEEDLAKSRNDIISLRAERDKLALEAQFAQEKLARFMKEFEHQREEHNGLIARNVEFSQLVVDYQRKLRESAESVDVSNELSRKLTMEVSILKHEKEILQNSEKRASDEVRSLSERVHRLQASLDTIQSTEEVREDARAIERRKQEEYIHKIEREWAEAKRELQEERDNVRSLTLERESTLKNALRQVEELNKELASALQSVAIAESKAAVAEARCSDLEKIMESGRTKDRDGADGPSSSTEKMLANFRDEIEKWRGEAQASKDHMLQYKSIAQVNEEALKQMELAHENFRNEADEVKRSLEAELHSLRERINELESECKLKTEEAISATAGKEEALAGALSEIANLKDDCSVKMSQIVVMESRISALKEDLEREHQRWRSAQDNYERQVILQSETIQELTKTSQALASAQEETTELRKVVDALKTENIDLKSKWEIEKLAIEAYKNEADKKYSEVNELNKMLHSRLEALHIRLAEKERGIASGSSSQSFADDDGLQNVVNYLRRTKEIAETEISLLKQEKLRLQSQLEVALKSAENAQTSLNTELAKARASLFTDDEFKSLQLQVRELTLLRESNMQLREENRHNFEECQKLREALQNVRIETENLEKLLRDRDTELEGYRKEIEILKMEKVHLEKRTDELVEKCNNVDLDDYNRLKESFQQIQVSLRERDSQLEETKKLLSEKQDAISLLERDLARSRTELNERETRINEILQAEASLKSEAEKMRRLSLQARRKSEQLLKEKEEMSKEMQAFSKQLEEARQVKRNTVDLAGEQALREKEKEKDTRIQILEKTLERHREDLKKEKEDHHKEKEKSQKIRKTIIESREIVTQQKTKLSDELKKHKEALRALQDEVEKLKNSGGSQTESTSVGQDFSSTLLEDFASAYYQAVENFEQVAQPACGELDSATTDTPLDNASSAGAPVGQAVTSLTQTPAVSAANIPPTRTNEERRLAVAKANIKMGRKLVRPNITKPKEPQGDVEMSEADESNIGLSSQNTESQGNVTGLATASARKRPSASVSSDLQDEMLAPEETSSDTPAPLLKKSKASESAQEGGEEPSAAPVKLSEVVPIEESSDDAGNLQQGINKEEHADAEREDFETAGEQVEEPTTDEQTQAELLSDTGEVAEEKLDKPSETLVSDDQLRDQTEQDIQQIVTESGGEREEGELVADFADNDGDSNVFNEMGASEIGEFQPEQSVERENSPIAEPLASASLEAGEIDPSETPEEDKNVDMTESMLDSSIKLNNNADQIAETSQVPGSSIATTTDEVSVSTSVDAAGSSEQGGSAPTSSEQGGPAPTPDAGAKPVSPLNSSTTINLQERARQRAHLRQAGLIASSPSRARGRAIRGRGARGGRTPRGQSPS</sequence>
<gene>
    <name evidence="10 11" type="primary">LOC105168089</name>
</gene>
<accession>A0A6I9TRV1</accession>
<dbReference type="GO" id="GO:0005643">
    <property type="term" value="C:nuclear pore"/>
    <property type="evidence" value="ECO:0007669"/>
    <property type="project" value="TreeGrafter"/>
</dbReference>
<feature type="coiled-coil region" evidence="4">
    <location>
        <begin position="1371"/>
        <end position="1558"/>
    </location>
</feature>
<feature type="coiled-coil region" evidence="4">
    <location>
        <begin position="1196"/>
        <end position="1341"/>
    </location>
</feature>
<feature type="compositionally biased region" description="Acidic residues" evidence="5">
    <location>
        <begin position="1792"/>
        <end position="1808"/>
    </location>
</feature>
<dbReference type="RefSeq" id="XP_011086325.1">
    <property type="nucleotide sequence ID" value="XM_011088023.2"/>
</dbReference>
<evidence type="ECO:0000259" key="7">
    <source>
        <dbReference type="Pfam" id="PF25481"/>
    </source>
</evidence>
<evidence type="ECO:0000256" key="1">
    <source>
        <dbReference type="ARBA" id="ARBA00004123"/>
    </source>
</evidence>
<feature type="coiled-coil region" evidence="4">
    <location>
        <begin position="239"/>
        <end position="273"/>
    </location>
</feature>
<protein>
    <submittedName>
        <fullName evidence="10 11">Nuclear-pore anchor</fullName>
    </submittedName>
</protein>
<dbReference type="OrthoDB" id="343070at2759"/>
<evidence type="ECO:0000256" key="3">
    <source>
        <dbReference type="ARBA" id="ARBA00023242"/>
    </source>
</evidence>
<name>A0A6I9TRV1_SESIN</name>
<organism evidence="9 11">
    <name type="scientific">Sesamum indicum</name>
    <name type="common">Oriental sesame</name>
    <name type="synonym">Sesamum orientale</name>
    <dbReference type="NCBI Taxonomy" id="4182"/>
    <lineage>
        <taxon>Eukaryota</taxon>
        <taxon>Viridiplantae</taxon>
        <taxon>Streptophyta</taxon>
        <taxon>Embryophyta</taxon>
        <taxon>Tracheophyta</taxon>
        <taxon>Spermatophyta</taxon>
        <taxon>Magnoliopsida</taxon>
        <taxon>eudicotyledons</taxon>
        <taxon>Gunneridae</taxon>
        <taxon>Pentapetalae</taxon>
        <taxon>asterids</taxon>
        <taxon>lamiids</taxon>
        <taxon>Lamiales</taxon>
        <taxon>Pedaliaceae</taxon>
        <taxon>Sesamum</taxon>
    </lineage>
</organism>
<feature type="compositionally biased region" description="Acidic residues" evidence="5">
    <location>
        <begin position="1861"/>
        <end position="1874"/>
    </location>
</feature>
<feature type="domain" description="Nucleoprotein TPR/MLP1-2" evidence="6">
    <location>
        <begin position="1039"/>
        <end position="1166"/>
    </location>
</feature>
<evidence type="ECO:0000259" key="8">
    <source>
        <dbReference type="Pfam" id="PF25785"/>
    </source>
</evidence>
<feature type="compositionally biased region" description="Polar residues" evidence="5">
    <location>
        <begin position="1935"/>
        <end position="1960"/>
    </location>
</feature>
<dbReference type="PANTHER" id="PTHR18898:SF2">
    <property type="entry name" value="NUCLEOPROTEIN TPR"/>
    <property type="match status" value="1"/>
</dbReference>
<keyword evidence="9" id="KW-1185">Reference proteome</keyword>
<dbReference type="GO" id="GO:0006406">
    <property type="term" value="P:mRNA export from nucleus"/>
    <property type="evidence" value="ECO:0007669"/>
    <property type="project" value="TreeGrafter"/>
</dbReference>
<evidence type="ECO:0000259" key="6">
    <source>
        <dbReference type="Pfam" id="PF07926"/>
    </source>
</evidence>
<proteinExistence type="predicted"/>
<feature type="domain" description="NUA/TPR/MLP1-2-like" evidence="8">
    <location>
        <begin position="491"/>
        <end position="598"/>
    </location>
</feature>
<feature type="coiled-coil region" evidence="4">
    <location>
        <begin position="845"/>
        <end position="904"/>
    </location>
</feature>
<feature type="compositionally biased region" description="Polar residues" evidence="5">
    <location>
        <begin position="1688"/>
        <end position="1705"/>
    </location>
</feature>
<keyword evidence="2 4" id="KW-0175">Coiled coil</keyword>
<feature type="compositionally biased region" description="Polar residues" evidence="5">
    <location>
        <begin position="1978"/>
        <end position="1991"/>
    </location>
</feature>
<feature type="compositionally biased region" description="Basic residues" evidence="5">
    <location>
        <begin position="2039"/>
        <end position="2050"/>
    </location>
</feature>
<reference evidence="10 11" key="1">
    <citation type="submission" date="2025-04" db="UniProtKB">
        <authorList>
            <consortium name="RefSeq"/>
        </authorList>
    </citation>
    <scope>IDENTIFICATION</scope>
</reference>
<feature type="coiled-coil region" evidence="4">
    <location>
        <begin position="1054"/>
        <end position="1158"/>
    </location>
</feature>
<dbReference type="Pfam" id="PF25785">
    <property type="entry name" value="TPR"/>
    <property type="match status" value="1"/>
</dbReference>
<dbReference type="GO" id="GO:0017056">
    <property type="term" value="F:structural constituent of nuclear pore"/>
    <property type="evidence" value="ECO:0007669"/>
    <property type="project" value="TreeGrafter"/>
</dbReference>
<feature type="compositionally biased region" description="Low complexity" evidence="5">
    <location>
        <begin position="1961"/>
        <end position="1976"/>
    </location>
</feature>
<dbReference type="KEGG" id="sind:105168089"/>
<evidence type="ECO:0000313" key="10">
    <source>
        <dbReference type="RefSeq" id="XP_011086325.1"/>
    </source>
</evidence>
<dbReference type="Pfam" id="PF07926">
    <property type="entry name" value="TPR_MLP1_2"/>
    <property type="match status" value="1"/>
</dbReference>
<dbReference type="RefSeq" id="XP_011086326.1">
    <property type="nucleotide sequence ID" value="XM_011088024.2"/>
</dbReference>
<feature type="compositionally biased region" description="Polar residues" evidence="5">
    <location>
        <begin position="2007"/>
        <end position="2016"/>
    </location>
</feature>
<comment type="subcellular location">
    <subcellularLocation>
        <location evidence="1">Nucleus</location>
    </subcellularLocation>
</comment>
<dbReference type="Proteomes" id="UP000504604">
    <property type="component" value="Linkage group LG8"/>
</dbReference>
<dbReference type="GeneID" id="105168089"/>
<dbReference type="GO" id="GO:0006606">
    <property type="term" value="P:protein import into nucleus"/>
    <property type="evidence" value="ECO:0007669"/>
    <property type="project" value="InterPro"/>
</dbReference>
<feature type="compositionally biased region" description="Acidic residues" evidence="5">
    <location>
        <begin position="1915"/>
        <end position="1924"/>
    </location>
</feature>
<evidence type="ECO:0000313" key="9">
    <source>
        <dbReference type="Proteomes" id="UP000504604"/>
    </source>
</evidence>
<feature type="coiled-coil region" evidence="4">
    <location>
        <begin position="969"/>
        <end position="1021"/>
    </location>
</feature>
<dbReference type="InterPro" id="IPR057974">
    <property type="entry name" value="NUA/TPR/MLP1-2-like_dom"/>
</dbReference>
<evidence type="ECO:0000313" key="11">
    <source>
        <dbReference type="RefSeq" id="XP_011086326.1"/>
    </source>
</evidence>
<feature type="coiled-coil region" evidence="4">
    <location>
        <begin position="680"/>
        <end position="742"/>
    </location>
</feature>
<feature type="coiled-coil region" evidence="4">
    <location>
        <begin position="792"/>
        <end position="819"/>
    </location>
</feature>
<feature type="region of interest" description="Disordered" evidence="5">
    <location>
        <begin position="1662"/>
        <end position="2061"/>
    </location>
</feature>
<dbReference type="PANTHER" id="PTHR18898">
    <property type="entry name" value="NUCLEOPROTEIN TPR-RELATED"/>
    <property type="match status" value="1"/>
</dbReference>
<keyword evidence="3" id="KW-0539">Nucleus</keyword>
<evidence type="ECO:0000256" key="5">
    <source>
        <dbReference type="SAM" id="MobiDB-lite"/>
    </source>
</evidence>
<feature type="coiled-coil region" evidence="4">
    <location>
        <begin position="456"/>
        <end position="525"/>
    </location>
</feature>
<feature type="coiled-coil region" evidence="4">
    <location>
        <begin position="299"/>
        <end position="358"/>
    </location>
</feature>
<evidence type="ECO:0000256" key="2">
    <source>
        <dbReference type="ARBA" id="ARBA00023054"/>
    </source>
</evidence>
<feature type="coiled-coil region" evidence="4">
    <location>
        <begin position="74"/>
        <end position="185"/>
    </location>
</feature>
<feature type="coiled-coil region" evidence="4">
    <location>
        <begin position="572"/>
        <end position="621"/>
    </location>
</feature>
<feature type="domain" description="Nucleoprotein TPR/MPL1" evidence="7">
    <location>
        <begin position="170"/>
        <end position="249"/>
    </location>
</feature>